<name>A0AAJ1R5Z7_9FLAO</name>
<dbReference type="Pfam" id="PF22014">
    <property type="entry name" value="DUF6932"/>
    <property type="match status" value="1"/>
</dbReference>
<dbReference type="RefSeq" id="WP_214590304.1">
    <property type="nucleotide sequence ID" value="NZ_JAUHGV010000018.1"/>
</dbReference>
<accession>A0AAJ1R5Z7</accession>
<organism evidence="1 2">
    <name type="scientific">Chryseobacterium gambrini</name>
    <dbReference type="NCBI Taxonomy" id="373672"/>
    <lineage>
        <taxon>Bacteria</taxon>
        <taxon>Pseudomonadati</taxon>
        <taxon>Bacteroidota</taxon>
        <taxon>Flavobacteriia</taxon>
        <taxon>Flavobacteriales</taxon>
        <taxon>Weeksellaceae</taxon>
        <taxon>Chryseobacterium group</taxon>
        <taxon>Chryseobacterium</taxon>
    </lineage>
</organism>
<dbReference type="EMBL" id="JAUHGV010000018">
    <property type="protein sequence ID" value="MDN4013690.1"/>
    <property type="molecule type" value="Genomic_DNA"/>
</dbReference>
<proteinExistence type="predicted"/>
<evidence type="ECO:0000313" key="2">
    <source>
        <dbReference type="Proteomes" id="UP001225933"/>
    </source>
</evidence>
<reference evidence="1" key="1">
    <citation type="submission" date="2023-06" db="EMBL/GenBank/DDBJ databases">
        <title>Two Chryseobacterium gambrini strains from China.</title>
        <authorList>
            <person name="Zeng J."/>
            <person name="Wu Y."/>
        </authorList>
    </citation>
    <scope>NUCLEOTIDE SEQUENCE</scope>
    <source>
        <strain evidence="1">SQ219</strain>
    </source>
</reference>
<gene>
    <name evidence="1" type="ORF">QX233_14525</name>
</gene>
<dbReference type="Proteomes" id="UP001225933">
    <property type="component" value="Unassembled WGS sequence"/>
</dbReference>
<evidence type="ECO:0000313" key="1">
    <source>
        <dbReference type="EMBL" id="MDN4013690.1"/>
    </source>
</evidence>
<dbReference type="InterPro" id="IPR053860">
    <property type="entry name" value="DUF6932"/>
</dbReference>
<comment type="caution">
    <text evidence="1">The sequence shown here is derived from an EMBL/GenBank/DDBJ whole genome shotgun (WGS) entry which is preliminary data.</text>
</comment>
<dbReference type="AlphaFoldDB" id="A0AAJ1R5Z7"/>
<sequence length="185" mass="21561">MPIPDFDHNNVLPPHLGNPALISDISPYECTTLELCKKFSTSPHRVNLLEKFIEFRMKMRDSGMNCGFQWMDGSFLENIEVSESRQPRDIDVVTFFQGLTIPQLYDIKVVFPEFFSPKLAKNIFFLDHYFVPIDHDPISTVESARYWIQLFTHKRNGIWKGMLKIPLDTTTNDIEALNYLKSLRS</sequence>
<protein>
    <submittedName>
        <fullName evidence="1">Uncharacterized protein</fullName>
    </submittedName>
</protein>